<name>A0A812XQ92_SYMPI</name>
<reference evidence="1" key="1">
    <citation type="submission" date="2021-02" db="EMBL/GenBank/DDBJ databases">
        <authorList>
            <person name="Dougan E. K."/>
            <person name="Rhodes N."/>
            <person name="Thang M."/>
            <person name="Chan C."/>
        </authorList>
    </citation>
    <scope>NUCLEOTIDE SEQUENCE</scope>
</reference>
<accession>A0A812XQ92</accession>
<feature type="non-terminal residue" evidence="1">
    <location>
        <position position="1"/>
    </location>
</feature>
<proteinExistence type="predicted"/>
<dbReference type="InterPro" id="IPR016024">
    <property type="entry name" value="ARM-type_fold"/>
</dbReference>
<keyword evidence="2" id="KW-1185">Reference proteome</keyword>
<organism evidence="1 2">
    <name type="scientific">Symbiodinium pilosum</name>
    <name type="common">Dinoflagellate</name>
    <dbReference type="NCBI Taxonomy" id="2952"/>
    <lineage>
        <taxon>Eukaryota</taxon>
        <taxon>Sar</taxon>
        <taxon>Alveolata</taxon>
        <taxon>Dinophyceae</taxon>
        <taxon>Suessiales</taxon>
        <taxon>Symbiodiniaceae</taxon>
        <taxon>Symbiodinium</taxon>
    </lineage>
</organism>
<dbReference type="AlphaFoldDB" id="A0A812XQ92"/>
<comment type="caution">
    <text evidence="1">The sequence shown here is derived from an EMBL/GenBank/DDBJ whole genome shotgun (WGS) entry which is preliminary data.</text>
</comment>
<sequence length="177" mass="19893">RLWVFAQANSRFRHFPEPAVKPMVAALLRDMFDHCSSQDMEVCGAGLYAVLYFVGISSAPLQEAAAAGILSLMKQNMQSPASLWGWYHKRSALKCLSRACKALSTARKQECMALLASMLELEPDWQRQLDIISEMQIFCGAVADSWLTYTATAQQLAHMERSDAVHGEVRCRLFELF</sequence>
<dbReference type="SUPFAM" id="SSF48371">
    <property type="entry name" value="ARM repeat"/>
    <property type="match status" value="1"/>
</dbReference>
<protein>
    <submittedName>
        <fullName evidence="1">Uncharacterized protein</fullName>
    </submittedName>
</protein>
<gene>
    <name evidence="1" type="ORF">SPIL2461_LOCUS21428</name>
</gene>
<dbReference type="Proteomes" id="UP000649617">
    <property type="component" value="Unassembled WGS sequence"/>
</dbReference>
<dbReference type="EMBL" id="CAJNIZ010046238">
    <property type="protein sequence ID" value="CAE7743568.1"/>
    <property type="molecule type" value="Genomic_DNA"/>
</dbReference>
<evidence type="ECO:0000313" key="1">
    <source>
        <dbReference type="EMBL" id="CAE7743568.1"/>
    </source>
</evidence>
<evidence type="ECO:0000313" key="2">
    <source>
        <dbReference type="Proteomes" id="UP000649617"/>
    </source>
</evidence>